<comment type="caution">
    <text evidence="2">The sequence shown here is derived from an EMBL/GenBank/DDBJ whole genome shotgun (WGS) entry which is preliminary data.</text>
</comment>
<sequence length="694" mass="73928">MNENAMDSAGQALVAPSDIAEMADVSRGAVSNWRKRADDFPAAVGGTAAKPLFSREAVRAWLVGRGYNIQQDSGEAIVWSAMNALRGFLPASAMADLILTLACARKLSDESPSTVPPWIQLQGAVSAEGFAVLTNVAGSEAEWDPRWSVLVDLQAAYTDIDFSAAAAVVKAIGSVDPTALTTVTDYVLAKVARAQVRSGLDHGFVESRISEALGNLAAAHGGDVDVLYDPACGTGTALLSAIAAGLKPERIVGHDIDVDAVRQTAQRSYLRGLDVEVVQGDVLAHDLDEGLRADLVVAEPPYGLSLPASVDVADSRWQFGLPGRRFSELAWIQHVVSHLTENGRGFVVTPLGVLFRGGSEKTVRTELVRQGCIESITVLPPKMLPHIGIPLAVWGVRAPGSKDCSEIVFIDASKVEDVEKRIGHWLPTPAGADTDVPHQHVDIQDVLAADANLSPSQWIQVAGRTPGQVAKSYQQSWTDLNQTLEHIAGTGESLRHFAGTSRAQLVTIGELIDQGILQMRPGRVKAADLPDELRDLCVTPSVIAKEQVTFVDDTSLSSIPSSFAADLTEEGDVLVTTQGTIAATIDDGGGHLLGQGTYRLRSTVGLGLRHSYLALVIAGSWNNRFLGGAAIPRANIRRLEVPLVPDQEQSYAAIADRAVTLLVEEGQALLAHAATVREAMRDALRYNITLPLDE</sequence>
<dbReference type="CDD" id="cd02440">
    <property type="entry name" value="AdoMet_MTases"/>
    <property type="match status" value="1"/>
</dbReference>
<name>A0ABT4N340_GORRU</name>
<dbReference type="GO" id="GO:0008168">
    <property type="term" value="F:methyltransferase activity"/>
    <property type="evidence" value="ECO:0007669"/>
    <property type="project" value="UniProtKB-KW"/>
</dbReference>
<dbReference type="InterPro" id="IPR029063">
    <property type="entry name" value="SAM-dependent_MTases_sf"/>
</dbReference>
<dbReference type="Gene3D" id="1.10.10.10">
    <property type="entry name" value="Winged helix-like DNA-binding domain superfamily/Winged helix DNA-binding domain"/>
    <property type="match status" value="1"/>
</dbReference>
<dbReference type="PANTHER" id="PTHR42998">
    <property type="entry name" value="TYPE I RESTRICTION ENZYME HINDVIIP M PROTEIN-RELATED"/>
    <property type="match status" value="1"/>
</dbReference>
<dbReference type="GO" id="GO:0032259">
    <property type="term" value="P:methylation"/>
    <property type="evidence" value="ECO:0007669"/>
    <property type="project" value="UniProtKB-KW"/>
</dbReference>
<evidence type="ECO:0000313" key="3">
    <source>
        <dbReference type="Proteomes" id="UP001067235"/>
    </source>
</evidence>
<protein>
    <submittedName>
        <fullName evidence="2">N-6 DNA methylase</fullName>
    </submittedName>
</protein>
<dbReference type="InterPro" id="IPR003356">
    <property type="entry name" value="DNA_methylase_A-5"/>
</dbReference>
<dbReference type="InterPro" id="IPR036388">
    <property type="entry name" value="WH-like_DNA-bd_sf"/>
</dbReference>
<evidence type="ECO:0000313" key="2">
    <source>
        <dbReference type="EMBL" id="MCZ4553695.1"/>
    </source>
</evidence>
<dbReference type="SUPFAM" id="SSF53335">
    <property type="entry name" value="S-adenosyl-L-methionine-dependent methyltransferases"/>
    <property type="match status" value="1"/>
</dbReference>
<keyword evidence="2" id="KW-0489">Methyltransferase</keyword>
<keyword evidence="2" id="KW-0808">Transferase</keyword>
<dbReference type="EMBL" id="JAPWIE010000011">
    <property type="protein sequence ID" value="MCZ4553695.1"/>
    <property type="molecule type" value="Genomic_DNA"/>
</dbReference>
<proteinExistence type="predicted"/>
<feature type="domain" description="DNA methylase adenine-specific" evidence="1">
    <location>
        <begin position="184"/>
        <end position="419"/>
    </location>
</feature>
<dbReference type="Gene3D" id="3.40.50.150">
    <property type="entry name" value="Vaccinia Virus protein VP39"/>
    <property type="match status" value="1"/>
</dbReference>
<dbReference type="Proteomes" id="UP001067235">
    <property type="component" value="Unassembled WGS sequence"/>
</dbReference>
<dbReference type="PRINTS" id="PR00507">
    <property type="entry name" value="N12N6MTFRASE"/>
</dbReference>
<dbReference type="RefSeq" id="WP_301574390.1">
    <property type="nucleotide sequence ID" value="NZ_JAPWIE010000011.1"/>
</dbReference>
<dbReference type="PANTHER" id="PTHR42998:SF1">
    <property type="entry name" value="TYPE I RESTRICTION ENZYME HINDI METHYLASE SUBUNIT"/>
    <property type="match status" value="1"/>
</dbReference>
<dbReference type="InterPro" id="IPR052916">
    <property type="entry name" value="Type-I_RE_MTase_Subunit"/>
</dbReference>
<evidence type="ECO:0000259" key="1">
    <source>
        <dbReference type="Pfam" id="PF02384"/>
    </source>
</evidence>
<keyword evidence="3" id="KW-1185">Reference proteome</keyword>
<accession>A0ABT4N340</accession>
<organism evidence="2 3">
    <name type="scientific">Gordonia rubripertincta</name>
    <name type="common">Rhodococcus corallinus</name>
    <dbReference type="NCBI Taxonomy" id="36822"/>
    <lineage>
        <taxon>Bacteria</taxon>
        <taxon>Bacillati</taxon>
        <taxon>Actinomycetota</taxon>
        <taxon>Actinomycetes</taxon>
        <taxon>Mycobacteriales</taxon>
        <taxon>Gordoniaceae</taxon>
        <taxon>Gordonia</taxon>
    </lineage>
</organism>
<reference evidence="2" key="1">
    <citation type="submission" date="2022-12" db="EMBL/GenBank/DDBJ databases">
        <authorList>
            <person name="Krivoruchko A.V."/>
            <person name="Elkin A."/>
        </authorList>
    </citation>
    <scope>NUCLEOTIDE SEQUENCE</scope>
    <source>
        <strain evidence="2">IEGM 1388</strain>
    </source>
</reference>
<gene>
    <name evidence="2" type="ORF">O4213_27150</name>
</gene>
<dbReference type="Pfam" id="PF02384">
    <property type="entry name" value="N6_Mtase"/>
    <property type="match status" value="1"/>
</dbReference>